<keyword evidence="7 8" id="KW-0472">Membrane</keyword>
<evidence type="ECO:0000256" key="7">
    <source>
        <dbReference type="ARBA" id="ARBA00023136"/>
    </source>
</evidence>
<sequence length="339" mass="35596">MTRFRIVLFTLLAAFVALCFSLLVVGSVDIPLKNVLSIVSGEMSSNEAWNFIVLESRVPLIATSALAGAALAVCGLLLQTLFGNPLADPSILGVSTGSSLGVAIVMLLSGGSFGFAAYGYFATLSGALVGALAVMALLLAFSSVVKSSTMLLIIGVLISYLASSAISLMNFFATQESVHSYVIWGMGNFTSVTLNQLPVFSTVIAIGLVCAVLMIKPLNALLLGDRYAANLGVNLKLMRNGLLIVAGLLTAVVTAFCGPISFVGLVVPHISRLILRTTDHSRLLPVTMLSGAVLAMVCMLVSVLPSNNGLIPVNAITPVIGVPVIIYIILNRRRIFYFN</sequence>
<reference evidence="9" key="1">
    <citation type="submission" date="2020-10" db="EMBL/GenBank/DDBJ databases">
        <authorList>
            <person name="Gilroy R."/>
        </authorList>
    </citation>
    <scope>NUCLEOTIDE SEQUENCE</scope>
    <source>
        <strain evidence="9">6919</strain>
    </source>
</reference>
<evidence type="ECO:0000313" key="10">
    <source>
        <dbReference type="Proteomes" id="UP000823598"/>
    </source>
</evidence>
<dbReference type="InterPro" id="IPR037294">
    <property type="entry name" value="ABC_BtuC-like"/>
</dbReference>
<dbReference type="PANTHER" id="PTHR30472">
    <property type="entry name" value="FERRIC ENTEROBACTIN TRANSPORT SYSTEM PERMEASE PROTEIN"/>
    <property type="match status" value="1"/>
</dbReference>
<dbReference type="InterPro" id="IPR000522">
    <property type="entry name" value="ABC_transptr_permease_BtuC"/>
</dbReference>
<feature type="transmembrane region" description="Helical" evidence="8">
    <location>
        <begin position="310"/>
        <end position="330"/>
    </location>
</feature>
<proteinExistence type="inferred from homology"/>
<feature type="transmembrane region" description="Helical" evidence="8">
    <location>
        <begin position="115"/>
        <end position="139"/>
    </location>
</feature>
<reference evidence="9" key="2">
    <citation type="journal article" date="2021" name="PeerJ">
        <title>Extensive microbial diversity within the chicken gut microbiome revealed by metagenomics and culture.</title>
        <authorList>
            <person name="Gilroy R."/>
            <person name="Ravi A."/>
            <person name="Getino M."/>
            <person name="Pursley I."/>
            <person name="Horton D.L."/>
            <person name="Alikhan N.F."/>
            <person name="Baker D."/>
            <person name="Gharbi K."/>
            <person name="Hall N."/>
            <person name="Watson M."/>
            <person name="Adriaenssens E.M."/>
            <person name="Foster-Nyarko E."/>
            <person name="Jarju S."/>
            <person name="Secka A."/>
            <person name="Antonio M."/>
            <person name="Oren A."/>
            <person name="Chaudhuri R.R."/>
            <person name="La Ragione R."/>
            <person name="Hildebrand F."/>
            <person name="Pallen M.J."/>
        </authorList>
    </citation>
    <scope>NUCLEOTIDE SEQUENCE</scope>
    <source>
        <strain evidence="9">6919</strain>
    </source>
</reference>
<dbReference type="EMBL" id="JADIMC010000009">
    <property type="protein sequence ID" value="MBO8475436.1"/>
    <property type="molecule type" value="Genomic_DNA"/>
</dbReference>
<comment type="subcellular location">
    <subcellularLocation>
        <location evidence="1">Cell membrane</location>
        <topology evidence="1">Multi-pass membrane protein</topology>
    </subcellularLocation>
</comment>
<evidence type="ECO:0000256" key="1">
    <source>
        <dbReference type="ARBA" id="ARBA00004651"/>
    </source>
</evidence>
<dbReference type="GO" id="GO:0005886">
    <property type="term" value="C:plasma membrane"/>
    <property type="evidence" value="ECO:0007669"/>
    <property type="project" value="UniProtKB-SubCell"/>
</dbReference>
<protein>
    <submittedName>
        <fullName evidence="9">Iron ABC transporter permease</fullName>
    </submittedName>
</protein>
<dbReference type="PANTHER" id="PTHR30472:SF41">
    <property type="entry name" value="TRANSPORT SYSTEM PERMEASE PROTEIN"/>
    <property type="match status" value="1"/>
</dbReference>
<accession>A0A9D9IPI3</accession>
<dbReference type="AlphaFoldDB" id="A0A9D9IPI3"/>
<dbReference type="GO" id="GO:0033214">
    <property type="term" value="P:siderophore-iron import into cell"/>
    <property type="evidence" value="ECO:0007669"/>
    <property type="project" value="TreeGrafter"/>
</dbReference>
<keyword evidence="4" id="KW-1003">Cell membrane</keyword>
<dbReference type="Pfam" id="PF01032">
    <property type="entry name" value="FecCD"/>
    <property type="match status" value="1"/>
</dbReference>
<evidence type="ECO:0000256" key="3">
    <source>
        <dbReference type="ARBA" id="ARBA00022448"/>
    </source>
</evidence>
<feature type="transmembrane region" description="Helical" evidence="8">
    <location>
        <begin position="90"/>
        <end position="109"/>
    </location>
</feature>
<feature type="transmembrane region" description="Helical" evidence="8">
    <location>
        <begin position="58"/>
        <end position="78"/>
    </location>
</feature>
<feature type="transmembrane region" description="Helical" evidence="8">
    <location>
        <begin position="242"/>
        <end position="271"/>
    </location>
</feature>
<feature type="transmembrane region" description="Helical" evidence="8">
    <location>
        <begin position="202"/>
        <end position="222"/>
    </location>
</feature>
<feature type="transmembrane region" description="Helical" evidence="8">
    <location>
        <begin position="151"/>
        <end position="172"/>
    </location>
</feature>
<dbReference type="GO" id="GO:0022857">
    <property type="term" value="F:transmembrane transporter activity"/>
    <property type="evidence" value="ECO:0007669"/>
    <property type="project" value="InterPro"/>
</dbReference>
<evidence type="ECO:0000256" key="4">
    <source>
        <dbReference type="ARBA" id="ARBA00022475"/>
    </source>
</evidence>
<dbReference type="CDD" id="cd06550">
    <property type="entry name" value="TM_ABC_iron-siderophores_like"/>
    <property type="match status" value="1"/>
</dbReference>
<organism evidence="9 10">
    <name type="scientific">Candidatus Limisoma faecipullorum</name>
    <dbReference type="NCBI Taxonomy" id="2840854"/>
    <lineage>
        <taxon>Bacteria</taxon>
        <taxon>Pseudomonadati</taxon>
        <taxon>Bacteroidota</taxon>
        <taxon>Bacteroidia</taxon>
        <taxon>Bacteroidales</taxon>
        <taxon>Candidatus Limisoma</taxon>
    </lineage>
</organism>
<dbReference type="SUPFAM" id="SSF81345">
    <property type="entry name" value="ABC transporter involved in vitamin B12 uptake, BtuC"/>
    <property type="match status" value="1"/>
</dbReference>
<evidence type="ECO:0000256" key="2">
    <source>
        <dbReference type="ARBA" id="ARBA00007935"/>
    </source>
</evidence>
<evidence type="ECO:0000256" key="6">
    <source>
        <dbReference type="ARBA" id="ARBA00022989"/>
    </source>
</evidence>
<keyword evidence="6 8" id="KW-1133">Transmembrane helix</keyword>
<keyword evidence="5 8" id="KW-0812">Transmembrane</keyword>
<evidence type="ECO:0000313" key="9">
    <source>
        <dbReference type="EMBL" id="MBO8475436.1"/>
    </source>
</evidence>
<dbReference type="Proteomes" id="UP000823598">
    <property type="component" value="Unassembled WGS sequence"/>
</dbReference>
<feature type="transmembrane region" description="Helical" evidence="8">
    <location>
        <begin position="283"/>
        <end position="304"/>
    </location>
</feature>
<gene>
    <name evidence="9" type="ORF">IAB88_00400</name>
</gene>
<evidence type="ECO:0000256" key="8">
    <source>
        <dbReference type="SAM" id="Phobius"/>
    </source>
</evidence>
<comment type="caution">
    <text evidence="9">The sequence shown here is derived from an EMBL/GenBank/DDBJ whole genome shotgun (WGS) entry which is preliminary data.</text>
</comment>
<keyword evidence="3" id="KW-0813">Transport</keyword>
<evidence type="ECO:0000256" key="5">
    <source>
        <dbReference type="ARBA" id="ARBA00022692"/>
    </source>
</evidence>
<dbReference type="Gene3D" id="1.10.3470.10">
    <property type="entry name" value="ABC transporter involved in vitamin B12 uptake, BtuC"/>
    <property type="match status" value="1"/>
</dbReference>
<comment type="similarity">
    <text evidence="2">Belongs to the binding-protein-dependent transport system permease family. FecCD subfamily.</text>
</comment>
<name>A0A9D9IPI3_9BACT</name>